<dbReference type="Pfam" id="PF12352">
    <property type="entry name" value="V-SNARE_C"/>
    <property type="match status" value="1"/>
</dbReference>
<evidence type="ECO:0000256" key="10">
    <source>
        <dbReference type="SAM" id="Phobius"/>
    </source>
</evidence>
<keyword evidence="6 10" id="KW-1133">Transmembrane helix</keyword>
<evidence type="ECO:0000256" key="7">
    <source>
        <dbReference type="ARBA" id="ARBA00023034"/>
    </source>
</evidence>
<evidence type="ECO:0000256" key="9">
    <source>
        <dbReference type="SAM" id="MobiDB-lite"/>
    </source>
</evidence>
<dbReference type="OrthoDB" id="422156at2759"/>
<accession>A0A066WQI8</accession>
<protein>
    <submittedName>
        <fullName evidence="11">V-snare-domain-containing protein</fullName>
    </submittedName>
</protein>
<dbReference type="GeneID" id="25262769"/>
<keyword evidence="12" id="KW-1185">Reference proteome</keyword>
<evidence type="ECO:0000256" key="3">
    <source>
        <dbReference type="ARBA" id="ARBA00022448"/>
    </source>
</evidence>
<dbReference type="GO" id="GO:0005797">
    <property type="term" value="C:Golgi medial cisterna"/>
    <property type="evidence" value="ECO:0007669"/>
    <property type="project" value="TreeGrafter"/>
</dbReference>
<feature type="compositionally biased region" description="Low complexity" evidence="9">
    <location>
        <begin position="1"/>
        <end position="18"/>
    </location>
</feature>
<evidence type="ECO:0000313" key="11">
    <source>
        <dbReference type="EMBL" id="KDN53279.1"/>
    </source>
</evidence>
<dbReference type="GO" id="GO:0048219">
    <property type="term" value="P:inter-Golgi cisterna vesicle-mediated transport"/>
    <property type="evidence" value="ECO:0007669"/>
    <property type="project" value="TreeGrafter"/>
</dbReference>
<dbReference type="STRING" id="1037660.A0A066WQI8"/>
<dbReference type="InParanoid" id="A0A066WQI8"/>
<feature type="transmembrane region" description="Helical" evidence="10">
    <location>
        <begin position="251"/>
        <end position="269"/>
    </location>
</feature>
<evidence type="ECO:0000256" key="4">
    <source>
        <dbReference type="ARBA" id="ARBA00022692"/>
    </source>
</evidence>
<dbReference type="GO" id="GO:0000139">
    <property type="term" value="C:Golgi membrane"/>
    <property type="evidence" value="ECO:0007669"/>
    <property type="project" value="UniProtKB-SubCell"/>
</dbReference>
<dbReference type="GO" id="GO:0005484">
    <property type="term" value="F:SNAP receptor activity"/>
    <property type="evidence" value="ECO:0007669"/>
    <property type="project" value="TreeGrafter"/>
</dbReference>
<evidence type="ECO:0000256" key="6">
    <source>
        <dbReference type="ARBA" id="ARBA00022989"/>
    </source>
</evidence>
<organism evidence="11 12">
    <name type="scientific">Tilletiaria anomala (strain ATCC 24038 / CBS 436.72 / UBC 951)</name>
    <dbReference type="NCBI Taxonomy" id="1037660"/>
    <lineage>
        <taxon>Eukaryota</taxon>
        <taxon>Fungi</taxon>
        <taxon>Dikarya</taxon>
        <taxon>Basidiomycota</taxon>
        <taxon>Ustilaginomycotina</taxon>
        <taxon>Exobasidiomycetes</taxon>
        <taxon>Georgefischeriales</taxon>
        <taxon>Tilletiariaceae</taxon>
        <taxon>Tilletiaria</taxon>
    </lineage>
</organism>
<keyword evidence="3" id="KW-0813">Transport</keyword>
<keyword evidence="4 10" id="KW-0812">Transmembrane</keyword>
<comment type="caution">
    <text evidence="11">The sequence shown here is derived from an EMBL/GenBank/DDBJ whole genome shotgun (WGS) entry which is preliminary data.</text>
</comment>
<gene>
    <name evidence="11" type="ORF">K437DRAFT_230946</name>
</gene>
<dbReference type="GO" id="GO:0006906">
    <property type="term" value="P:vesicle fusion"/>
    <property type="evidence" value="ECO:0007669"/>
    <property type="project" value="TreeGrafter"/>
</dbReference>
<dbReference type="AlphaFoldDB" id="A0A066WQI8"/>
<dbReference type="Proteomes" id="UP000027361">
    <property type="component" value="Unassembled WGS sequence"/>
</dbReference>
<evidence type="ECO:0000256" key="5">
    <source>
        <dbReference type="ARBA" id="ARBA00022927"/>
    </source>
</evidence>
<dbReference type="PIRSF" id="PIRSF027109">
    <property type="entry name" value="Golgi_SNARE"/>
    <property type="match status" value="1"/>
</dbReference>
<dbReference type="InterPro" id="IPR023601">
    <property type="entry name" value="Golgi_SNAP_su1"/>
</dbReference>
<name>A0A066WQI8_TILAU</name>
<dbReference type="OMA" id="QAYAVND"/>
<keyword evidence="5" id="KW-0653">Protein transport</keyword>
<dbReference type="GO" id="GO:0006888">
    <property type="term" value="P:endoplasmic reticulum to Golgi vesicle-mediated transport"/>
    <property type="evidence" value="ECO:0007669"/>
    <property type="project" value="InterPro"/>
</dbReference>
<feature type="region of interest" description="Disordered" evidence="9">
    <location>
        <begin position="1"/>
        <end position="22"/>
    </location>
</feature>
<evidence type="ECO:0000313" key="12">
    <source>
        <dbReference type="Proteomes" id="UP000027361"/>
    </source>
</evidence>
<proteinExistence type="inferred from homology"/>
<dbReference type="PANTHER" id="PTHR21094">
    <property type="entry name" value="GOS-28 SNARE- RELATED"/>
    <property type="match status" value="1"/>
</dbReference>
<dbReference type="EMBL" id="JMSN01000003">
    <property type="protein sequence ID" value="KDN53279.1"/>
    <property type="molecule type" value="Genomic_DNA"/>
</dbReference>
<comment type="similarity">
    <text evidence="2">Belongs to the GOSR1 family.</text>
</comment>
<reference evidence="11 12" key="1">
    <citation type="submission" date="2014-05" db="EMBL/GenBank/DDBJ databases">
        <title>Draft genome sequence of a rare smut relative, Tilletiaria anomala UBC 951.</title>
        <authorList>
            <consortium name="DOE Joint Genome Institute"/>
            <person name="Toome M."/>
            <person name="Kuo A."/>
            <person name="Henrissat B."/>
            <person name="Lipzen A."/>
            <person name="Tritt A."/>
            <person name="Yoshinaga Y."/>
            <person name="Zane M."/>
            <person name="Barry K."/>
            <person name="Grigoriev I.V."/>
            <person name="Spatafora J.W."/>
            <person name="Aimea M.C."/>
        </authorList>
    </citation>
    <scope>NUCLEOTIDE SEQUENCE [LARGE SCALE GENOMIC DNA]</scope>
    <source>
        <strain evidence="11 12">UBC 951</strain>
    </source>
</reference>
<dbReference type="RefSeq" id="XP_013246118.1">
    <property type="nucleotide sequence ID" value="XM_013390664.1"/>
</dbReference>
<evidence type="ECO:0000256" key="1">
    <source>
        <dbReference type="ARBA" id="ARBA00004409"/>
    </source>
</evidence>
<dbReference type="GO" id="GO:0005801">
    <property type="term" value="C:cis-Golgi network"/>
    <property type="evidence" value="ECO:0007669"/>
    <property type="project" value="InterPro"/>
</dbReference>
<keyword evidence="8 10" id="KW-0472">Membrane</keyword>
<evidence type="ECO:0000256" key="8">
    <source>
        <dbReference type="ARBA" id="ARBA00023136"/>
    </source>
</evidence>
<dbReference type="GO" id="GO:0031201">
    <property type="term" value="C:SNARE complex"/>
    <property type="evidence" value="ECO:0007669"/>
    <property type="project" value="TreeGrafter"/>
</dbReference>
<sequence length="272" mass="29929">MSRSSSTFGGGASSSTSRWDTARRQTRLLESSLDAKLTLYSRVPNEIASLSAGGGHGDGSSSSIYGAYGGNKRDFTSVSMDGANGDSRIDPQLQEAEIENLLVELTASVDSLTTLLDDPSVPPSTVQMHAVQRHREVLLDFQRDYRRLKTNVQHAVDRRDLLGNVQHDIDSYKARYTSDTDALLTERSRLDNSHSIIDSTLDQAYATRQDIAAQRDLIGSIASRMTRTAQSLPGINGVITMINRRRRRDSIIMGLTIGICTVLILMYMTSGW</sequence>
<comment type="subcellular location">
    <subcellularLocation>
        <location evidence="1">Golgi apparatus membrane</location>
        <topology evidence="1">Single-pass type IV membrane protein</topology>
    </subcellularLocation>
</comment>
<keyword evidence="7" id="KW-0333">Golgi apparatus</keyword>
<evidence type="ECO:0000256" key="2">
    <source>
        <dbReference type="ARBA" id="ARBA00008473"/>
    </source>
</evidence>
<dbReference type="GO" id="GO:0015031">
    <property type="term" value="P:protein transport"/>
    <property type="evidence" value="ECO:0007669"/>
    <property type="project" value="UniProtKB-KW"/>
</dbReference>
<dbReference type="PANTHER" id="PTHR21094:SF2">
    <property type="entry name" value="GOLGI SNAP RECEPTOR COMPLEX MEMBER 1"/>
    <property type="match status" value="1"/>
</dbReference>
<dbReference type="HOGENOM" id="CLU_078034_0_1_1"/>